<name>A0ABD0VFQ8_DENTH</name>
<gene>
    <name evidence="1" type="ORF">M5K25_004665</name>
</gene>
<keyword evidence="2" id="KW-1185">Reference proteome</keyword>
<comment type="caution">
    <text evidence="1">The sequence shown here is derived from an EMBL/GenBank/DDBJ whole genome shotgun (WGS) entry which is preliminary data.</text>
</comment>
<organism evidence="1 2">
    <name type="scientific">Dendrobium thyrsiflorum</name>
    <name type="common">Pinecone-like raceme dendrobium</name>
    <name type="synonym">Orchid</name>
    <dbReference type="NCBI Taxonomy" id="117978"/>
    <lineage>
        <taxon>Eukaryota</taxon>
        <taxon>Viridiplantae</taxon>
        <taxon>Streptophyta</taxon>
        <taxon>Embryophyta</taxon>
        <taxon>Tracheophyta</taxon>
        <taxon>Spermatophyta</taxon>
        <taxon>Magnoliopsida</taxon>
        <taxon>Liliopsida</taxon>
        <taxon>Asparagales</taxon>
        <taxon>Orchidaceae</taxon>
        <taxon>Epidendroideae</taxon>
        <taxon>Malaxideae</taxon>
        <taxon>Dendrobiinae</taxon>
        <taxon>Dendrobium</taxon>
    </lineage>
</organism>
<proteinExistence type="predicted"/>
<sequence>MWSNQNRNCITAVLTGSNSNYSDGINSIIQHFQNVYNSTGNINPDTSPFPTGETLPSHLRFNFNAVCAVTLSKRISRAIFLKITRWNNGELLKENLNLKHC</sequence>
<reference evidence="1 2" key="1">
    <citation type="journal article" date="2024" name="Plant Biotechnol. J.">
        <title>Dendrobium thyrsiflorum genome and its molecular insights into genes involved in important horticultural traits.</title>
        <authorList>
            <person name="Chen B."/>
            <person name="Wang J.Y."/>
            <person name="Zheng P.J."/>
            <person name="Li K.L."/>
            <person name="Liang Y.M."/>
            <person name="Chen X.F."/>
            <person name="Zhang C."/>
            <person name="Zhao X."/>
            <person name="He X."/>
            <person name="Zhang G.Q."/>
            <person name="Liu Z.J."/>
            <person name="Xu Q."/>
        </authorList>
    </citation>
    <scope>NUCLEOTIDE SEQUENCE [LARGE SCALE GENOMIC DNA]</scope>
    <source>
        <strain evidence="1">GZMU011</strain>
    </source>
</reference>
<dbReference type="Proteomes" id="UP001552299">
    <property type="component" value="Unassembled WGS sequence"/>
</dbReference>
<protein>
    <submittedName>
        <fullName evidence="1">Uncharacterized protein</fullName>
    </submittedName>
</protein>
<dbReference type="AlphaFoldDB" id="A0ABD0VFQ8"/>
<dbReference type="EMBL" id="JANQDX010000005">
    <property type="protein sequence ID" value="KAL0923880.1"/>
    <property type="molecule type" value="Genomic_DNA"/>
</dbReference>
<accession>A0ABD0VFQ8</accession>
<evidence type="ECO:0000313" key="2">
    <source>
        <dbReference type="Proteomes" id="UP001552299"/>
    </source>
</evidence>
<evidence type="ECO:0000313" key="1">
    <source>
        <dbReference type="EMBL" id="KAL0923880.1"/>
    </source>
</evidence>